<protein>
    <submittedName>
        <fullName evidence="2">Uncharacterized protein</fullName>
    </submittedName>
</protein>
<sequence>MAPRTLPQLVETGPRTEDVLRLHRAHPDPGKGTPRTSGTSALAAEPAQRPARRLRALPGAHEGEEVRRLAAAITRATMEVLAGTRPVQQLTPWLHRDLLASVQLRADLSRAAREGASGPSARAHRATTIRSSHASLIEPGLYEAAVVVADAARCRAVALRLEAARSGWQVTALEIG</sequence>
<reference evidence="2 3" key="1">
    <citation type="submission" date="2016-02" db="EMBL/GenBank/DDBJ databases">
        <title>Complete genome of Sinomonas atrocyanea KCTC 3377.</title>
        <authorList>
            <person name="Kim K.M."/>
        </authorList>
    </citation>
    <scope>NUCLEOTIDE SEQUENCE [LARGE SCALE GENOMIC DNA]</scope>
    <source>
        <strain evidence="2 3">KCTC 3377</strain>
    </source>
</reference>
<dbReference type="KEGG" id="satk:SA2016_2635"/>
<evidence type="ECO:0000313" key="3">
    <source>
        <dbReference type="Proteomes" id="UP000070134"/>
    </source>
</evidence>
<dbReference type="OrthoDB" id="3731420at2"/>
<dbReference type="InterPro" id="IPR045596">
    <property type="entry name" value="DUF6459"/>
</dbReference>
<dbReference type="RefSeq" id="WP_066498785.1">
    <property type="nucleotide sequence ID" value="NZ_BJMO01000011.1"/>
</dbReference>
<dbReference type="EMBL" id="CP014518">
    <property type="protein sequence ID" value="AMM33301.1"/>
    <property type="molecule type" value="Genomic_DNA"/>
</dbReference>
<feature type="region of interest" description="Disordered" evidence="1">
    <location>
        <begin position="22"/>
        <end position="51"/>
    </location>
</feature>
<gene>
    <name evidence="2" type="ORF">SA2016_2635</name>
</gene>
<organism evidence="2 3">
    <name type="scientific">Sinomonas atrocyanea</name>
    <dbReference type="NCBI Taxonomy" id="37927"/>
    <lineage>
        <taxon>Bacteria</taxon>
        <taxon>Bacillati</taxon>
        <taxon>Actinomycetota</taxon>
        <taxon>Actinomycetes</taxon>
        <taxon>Micrococcales</taxon>
        <taxon>Micrococcaceae</taxon>
        <taxon>Sinomonas</taxon>
    </lineage>
</organism>
<dbReference type="STRING" id="37927.SA2016_2635"/>
<dbReference type="AlphaFoldDB" id="A0A127A326"/>
<dbReference type="Pfam" id="PF20060">
    <property type="entry name" value="DUF6459"/>
    <property type="match status" value="1"/>
</dbReference>
<evidence type="ECO:0000256" key="1">
    <source>
        <dbReference type="SAM" id="MobiDB-lite"/>
    </source>
</evidence>
<dbReference type="Proteomes" id="UP000070134">
    <property type="component" value="Chromosome"/>
</dbReference>
<accession>A0A127A326</accession>
<evidence type="ECO:0000313" key="2">
    <source>
        <dbReference type="EMBL" id="AMM33301.1"/>
    </source>
</evidence>
<name>A0A127A326_9MICC</name>
<keyword evidence="3" id="KW-1185">Reference proteome</keyword>
<proteinExistence type="predicted"/>